<dbReference type="Proteomes" id="UP001066276">
    <property type="component" value="Chromosome 10"/>
</dbReference>
<accession>A0AAV7MAQ1</accession>
<dbReference type="AlphaFoldDB" id="A0AAV7MAQ1"/>
<evidence type="ECO:0000313" key="1">
    <source>
        <dbReference type="EMBL" id="KAJ1099003.1"/>
    </source>
</evidence>
<comment type="caution">
    <text evidence="1">The sequence shown here is derived from an EMBL/GenBank/DDBJ whole genome shotgun (WGS) entry which is preliminary data.</text>
</comment>
<sequence length="168" mass="18055">MVTPKTVVCWERPWMPEEPGPILGGAQWGRLDSAPGAESTVMHREDGFPSEGTAIYPPSDPGAPAARWPPHLESTYPCPSMCHLISPAPLARRQTALAPDWVACQQGLRRRQRIVGPKNTLGDISSTSHPGLQPFRTLAPATSGRATPEFPPVVPTQGGLCMKYPGEA</sequence>
<keyword evidence="2" id="KW-1185">Reference proteome</keyword>
<dbReference type="EMBL" id="JANPWB010000014">
    <property type="protein sequence ID" value="KAJ1099003.1"/>
    <property type="molecule type" value="Genomic_DNA"/>
</dbReference>
<name>A0AAV7MAQ1_PLEWA</name>
<reference evidence="1" key="1">
    <citation type="journal article" date="2022" name="bioRxiv">
        <title>Sequencing and chromosome-scale assembly of the giantPleurodeles waltlgenome.</title>
        <authorList>
            <person name="Brown T."/>
            <person name="Elewa A."/>
            <person name="Iarovenko S."/>
            <person name="Subramanian E."/>
            <person name="Araus A.J."/>
            <person name="Petzold A."/>
            <person name="Susuki M."/>
            <person name="Suzuki K.-i.T."/>
            <person name="Hayashi T."/>
            <person name="Toyoda A."/>
            <person name="Oliveira C."/>
            <person name="Osipova E."/>
            <person name="Leigh N.D."/>
            <person name="Simon A."/>
            <person name="Yun M.H."/>
        </authorList>
    </citation>
    <scope>NUCLEOTIDE SEQUENCE</scope>
    <source>
        <strain evidence="1">20211129_DDA</strain>
        <tissue evidence="1">Liver</tissue>
    </source>
</reference>
<proteinExistence type="predicted"/>
<organism evidence="1 2">
    <name type="scientific">Pleurodeles waltl</name>
    <name type="common">Iberian ribbed newt</name>
    <dbReference type="NCBI Taxonomy" id="8319"/>
    <lineage>
        <taxon>Eukaryota</taxon>
        <taxon>Metazoa</taxon>
        <taxon>Chordata</taxon>
        <taxon>Craniata</taxon>
        <taxon>Vertebrata</taxon>
        <taxon>Euteleostomi</taxon>
        <taxon>Amphibia</taxon>
        <taxon>Batrachia</taxon>
        <taxon>Caudata</taxon>
        <taxon>Salamandroidea</taxon>
        <taxon>Salamandridae</taxon>
        <taxon>Pleurodelinae</taxon>
        <taxon>Pleurodeles</taxon>
    </lineage>
</organism>
<protein>
    <submittedName>
        <fullName evidence="1">Uncharacterized protein</fullName>
    </submittedName>
</protein>
<evidence type="ECO:0000313" key="2">
    <source>
        <dbReference type="Proteomes" id="UP001066276"/>
    </source>
</evidence>
<gene>
    <name evidence="1" type="ORF">NDU88_004107</name>
</gene>